<feature type="transmembrane region" description="Helical" evidence="17">
    <location>
        <begin position="209"/>
        <end position="230"/>
    </location>
</feature>
<evidence type="ECO:0000256" key="4">
    <source>
        <dbReference type="ARBA" id="ARBA00012944"/>
    </source>
</evidence>
<organism evidence="20">
    <name type="scientific">Paragavialidium sichuanense</name>
    <dbReference type="NCBI Taxonomy" id="2793213"/>
    <lineage>
        <taxon>Eukaryota</taxon>
        <taxon>Metazoa</taxon>
        <taxon>Ecdysozoa</taxon>
        <taxon>Arthropoda</taxon>
        <taxon>Hexapoda</taxon>
        <taxon>Insecta</taxon>
        <taxon>Pterygota</taxon>
        <taxon>Neoptera</taxon>
        <taxon>Polyneoptera</taxon>
        <taxon>Orthoptera</taxon>
        <taxon>Caelifera</taxon>
        <taxon>Acrididea</taxon>
        <taxon>Tetrigoidea</taxon>
        <taxon>Tetrigidae</taxon>
        <taxon>Scelimeninae</taxon>
        <taxon>Paragavialidium</taxon>
    </lineage>
</organism>
<evidence type="ECO:0000256" key="7">
    <source>
        <dbReference type="ARBA" id="ARBA00022660"/>
    </source>
</evidence>
<evidence type="ECO:0000256" key="14">
    <source>
        <dbReference type="ARBA" id="ARBA00023128"/>
    </source>
</evidence>
<feature type="domain" description="NADH:quinone oxidoreductase/Mrp antiporter transmembrane" evidence="18">
    <location>
        <begin position="105"/>
        <end position="388"/>
    </location>
</feature>
<evidence type="ECO:0000256" key="2">
    <source>
        <dbReference type="ARBA" id="ARBA00004225"/>
    </source>
</evidence>
<dbReference type="GO" id="GO:0003954">
    <property type="term" value="F:NADH dehydrogenase activity"/>
    <property type="evidence" value="ECO:0007669"/>
    <property type="project" value="TreeGrafter"/>
</dbReference>
<dbReference type="EC" id="7.1.1.2" evidence="4 17"/>
<evidence type="ECO:0000313" key="20">
    <source>
        <dbReference type="EMBL" id="QPK42133.1"/>
    </source>
</evidence>
<keyword evidence="13 17" id="KW-0830">Ubiquinone</keyword>
<gene>
    <name evidence="20" type="primary">ND4</name>
</gene>
<keyword evidence="12 17" id="KW-0520">NAD</keyword>
<evidence type="ECO:0000256" key="10">
    <source>
        <dbReference type="ARBA" id="ARBA00022982"/>
    </source>
</evidence>
<dbReference type="InterPro" id="IPR001750">
    <property type="entry name" value="ND/Mrp_TM"/>
</dbReference>
<feature type="transmembrane region" description="Helical" evidence="17">
    <location>
        <begin position="270"/>
        <end position="293"/>
    </location>
</feature>
<feature type="transmembrane region" description="Helical" evidence="17">
    <location>
        <begin position="371"/>
        <end position="395"/>
    </location>
</feature>
<comment type="catalytic activity">
    <reaction evidence="16 17">
        <text>a ubiquinone + NADH + 5 H(+)(in) = a ubiquinol + NAD(+) + 4 H(+)(out)</text>
        <dbReference type="Rhea" id="RHEA:29091"/>
        <dbReference type="Rhea" id="RHEA-COMP:9565"/>
        <dbReference type="Rhea" id="RHEA-COMP:9566"/>
        <dbReference type="ChEBI" id="CHEBI:15378"/>
        <dbReference type="ChEBI" id="CHEBI:16389"/>
        <dbReference type="ChEBI" id="CHEBI:17976"/>
        <dbReference type="ChEBI" id="CHEBI:57540"/>
        <dbReference type="ChEBI" id="CHEBI:57945"/>
        <dbReference type="EC" id="7.1.1.2"/>
    </reaction>
</comment>
<dbReference type="Pfam" id="PF00361">
    <property type="entry name" value="Proton_antipo_M"/>
    <property type="match status" value="1"/>
</dbReference>
<evidence type="ECO:0000256" key="6">
    <source>
        <dbReference type="ARBA" id="ARBA00022448"/>
    </source>
</evidence>
<feature type="transmembrane region" description="Helical" evidence="17">
    <location>
        <begin position="12"/>
        <end position="37"/>
    </location>
</feature>
<evidence type="ECO:0000259" key="18">
    <source>
        <dbReference type="Pfam" id="PF00361"/>
    </source>
</evidence>
<evidence type="ECO:0000256" key="8">
    <source>
        <dbReference type="ARBA" id="ARBA00022692"/>
    </source>
</evidence>
<feature type="transmembrane region" description="Helical" evidence="17">
    <location>
        <begin position="141"/>
        <end position="160"/>
    </location>
</feature>
<keyword evidence="8 17" id="KW-0812">Transmembrane</keyword>
<evidence type="ECO:0000256" key="16">
    <source>
        <dbReference type="ARBA" id="ARBA00049551"/>
    </source>
</evidence>
<proteinExistence type="inferred from homology"/>
<evidence type="ECO:0000259" key="19">
    <source>
        <dbReference type="Pfam" id="PF01059"/>
    </source>
</evidence>
<feature type="transmembrane region" description="Helical" evidence="17">
    <location>
        <begin position="80"/>
        <end position="103"/>
    </location>
</feature>
<comment type="similarity">
    <text evidence="3 17">Belongs to the complex I subunit 4 family.</text>
</comment>
<dbReference type="GO" id="GO:0042773">
    <property type="term" value="P:ATP synthesis coupled electron transport"/>
    <property type="evidence" value="ECO:0007669"/>
    <property type="project" value="InterPro"/>
</dbReference>
<evidence type="ECO:0000256" key="13">
    <source>
        <dbReference type="ARBA" id="ARBA00023075"/>
    </source>
</evidence>
<sequence>MLMLLCSMFLMIPLSCFNMWWISQTWLFFFCFCFILRGNFDFFYVNLGFGLGLNFISWLMILLSFWICSLMLVASLKINFLGYFSGFYSFVVLSLMLFLYLLFSSMQLFNFYMFFEASLLPTFILILGWGYQPERVSAGMYLMLYTFLASLPLLSVILWVESSTGSLCYFLCEDKFDGIYFYFAMIMAFLVKLPIYMFHLWLPSAHVEAPISGSMILAGVLLKLGGYGIIRVFKYMYMYSLSLNCFVIIFSLYGGIIVSFICLRQVDLKMLIAYSSVAHMSLVIAGLFVMNYWGMIGSVMLMIGHGLCSSGLFCLSSFVYERKGSRLFILNKGMMSYMPSMCMWWFLLTVCNMSAPPSLNLLGEIGLLNSVLSYSHCFMLFMFMLSFLSCVYSLYMYSYSQHGMYNYGLYGMSSGYVVEFHLLFLHWFPLNFMFLSCDYYC</sequence>
<feature type="domain" description="NADH:ubiquinone oxidoreductase chain 4 N-terminal" evidence="19">
    <location>
        <begin position="1"/>
        <end position="101"/>
    </location>
</feature>
<dbReference type="AlphaFoldDB" id="A0A7U3QC89"/>
<keyword evidence="7 17" id="KW-0679">Respiratory chain</keyword>
<geneLocation type="mitochondrion" evidence="20"/>
<feature type="transmembrane region" description="Helical" evidence="17">
    <location>
        <begin position="43"/>
        <end position="68"/>
    </location>
</feature>
<dbReference type="GO" id="GO:0008137">
    <property type="term" value="F:NADH dehydrogenase (ubiquinone) activity"/>
    <property type="evidence" value="ECO:0007669"/>
    <property type="project" value="UniProtKB-UniRule"/>
</dbReference>
<feature type="transmembrane region" description="Helical" evidence="17">
    <location>
        <begin position="341"/>
        <end position="359"/>
    </location>
</feature>
<dbReference type="GO" id="GO:0031966">
    <property type="term" value="C:mitochondrial membrane"/>
    <property type="evidence" value="ECO:0007669"/>
    <property type="project" value="UniProtKB-SubCell"/>
</dbReference>
<dbReference type="Pfam" id="PF01059">
    <property type="entry name" value="Oxidored_q5_N"/>
    <property type="match status" value="1"/>
</dbReference>
<evidence type="ECO:0000256" key="17">
    <source>
        <dbReference type="RuleBase" id="RU003297"/>
    </source>
</evidence>
<dbReference type="InterPro" id="IPR003918">
    <property type="entry name" value="NADH_UbQ_OxRdtase"/>
</dbReference>
<comment type="function">
    <text evidence="1">Core subunit of the mitochondrial membrane respiratory chain NADH dehydrogenase (Complex I) that is believed to belong to the minimal assembly required for catalysis. Complex I functions in the transfer of electrons from NADH to the respiratory chain. The immediate electron acceptor for the enzyme is believed to be ubiquinone.</text>
</comment>
<protein>
    <recommendedName>
        <fullName evidence="5 17">NADH-ubiquinone oxidoreductase chain 4</fullName>
        <ecNumber evidence="4 17">7.1.1.2</ecNumber>
    </recommendedName>
</protein>
<dbReference type="GO" id="GO:0048039">
    <property type="term" value="F:ubiquinone binding"/>
    <property type="evidence" value="ECO:0007669"/>
    <property type="project" value="TreeGrafter"/>
</dbReference>
<evidence type="ECO:0000256" key="11">
    <source>
        <dbReference type="ARBA" id="ARBA00022989"/>
    </source>
</evidence>
<comment type="subcellular location">
    <subcellularLocation>
        <location evidence="2 17">Mitochondrion membrane</location>
        <topology evidence="2 17">Multi-pass membrane protein</topology>
    </subcellularLocation>
</comment>
<keyword evidence="14 17" id="KW-0496">Mitochondrion</keyword>
<dbReference type="PANTHER" id="PTHR43507:SF20">
    <property type="entry name" value="NADH-UBIQUINONE OXIDOREDUCTASE CHAIN 4"/>
    <property type="match status" value="1"/>
</dbReference>
<keyword evidence="10 17" id="KW-0249">Electron transport</keyword>
<feature type="transmembrane region" description="Helical" evidence="17">
    <location>
        <begin position="299"/>
        <end position="320"/>
    </location>
</feature>
<dbReference type="EMBL" id="MT162549">
    <property type="protein sequence ID" value="QPK42133.1"/>
    <property type="molecule type" value="Genomic_DNA"/>
</dbReference>
<accession>A0A7U3QC89</accession>
<keyword evidence="15 17" id="KW-0472">Membrane</keyword>
<evidence type="ECO:0000256" key="15">
    <source>
        <dbReference type="ARBA" id="ARBA00023136"/>
    </source>
</evidence>
<dbReference type="InterPro" id="IPR000260">
    <property type="entry name" value="NADH4_N"/>
</dbReference>
<feature type="transmembrane region" description="Helical" evidence="17">
    <location>
        <begin position="407"/>
        <end position="428"/>
    </location>
</feature>
<reference evidence="20" key="1">
    <citation type="submission" date="2020-03" db="EMBL/GenBank/DDBJ databases">
        <title>The mitochondrial genomes of eight Scelimeninae species (Orthoptera: Tetrigoidea): deep insights into structural characteristics and phylogenetic implications.</title>
        <authorList>
            <person name="Li R."/>
            <person name="Li X.-D."/>
        </authorList>
    </citation>
    <scope>NUCLEOTIDE SEQUENCE</scope>
</reference>
<evidence type="ECO:0000256" key="1">
    <source>
        <dbReference type="ARBA" id="ARBA00003257"/>
    </source>
</evidence>
<name>A0A7U3QC89_9ORTH</name>
<keyword evidence="11 17" id="KW-1133">Transmembrane helix</keyword>
<comment type="function">
    <text evidence="17">Core subunit of the mitochondrial membrane respiratory chain NADH dehydrogenase (Complex I) which catalyzes electron transfer from NADH through the respiratory chain, using ubiquinone as an electron acceptor. Essential for the catalytic activity and assembly of complex I.</text>
</comment>
<keyword evidence="9" id="KW-1278">Translocase</keyword>
<dbReference type="GO" id="GO:0015990">
    <property type="term" value="P:electron transport coupled proton transport"/>
    <property type="evidence" value="ECO:0007669"/>
    <property type="project" value="TreeGrafter"/>
</dbReference>
<feature type="transmembrane region" description="Helical" evidence="17">
    <location>
        <begin position="236"/>
        <end position="263"/>
    </location>
</feature>
<dbReference type="PRINTS" id="PR01437">
    <property type="entry name" value="NUOXDRDTASE4"/>
</dbReference>
<feature type="transmembrane region" description="Helical" evidence="17">
    <location>
        <begin position="109"/>
        <end position="129"/>
    </location>
</feature>
<dbReference type="PANTHER" id="PTHR43507">
    <property type="entry name" value="NADH-UBIQUINONE OXIDOREDUCTASE CHAIN 4"/>
    <property type="match status" value="1"/>
</dbReference>
<evidence type="ECO:0000256" key="12">
    <source>
        <dbReference type="ARBA" id="ARBA00023027"/>
    </source>
</evidence>
<evidence type="ECO:0000256" key="3">
    <source>
        <dbReference type="ARBA" id="ARBA00009025"/>
    </source>
</evidence>
<evidence type="ECO:0000256" key="9">
    <source>
        <dbReference type="ARBA" id="ARBA00022967"/>
    </source>
</evidence>
<evidence type="ECO:0000256" key="5">
    <source>
        <dbReference type="ARBA" id="ARBA00021006"/>
    </source>
</evidence>
<feature type="transmembrane region" description="Helical" evidence="17">
    <location>
        <begin position="180"/>
        <end position="202"/>
    </location>
</feature>
<keyword evidence="6 17" id="KW-0813">Transport</keyword>